<name>A0A4Z0AZ56_9PSED</name>
<proteinExistence type="predicted"/>
<keyword evidence="2" id="KW-1185">Reference proteome</keyword>
<comment type="caution">
    <text evidence="1">The sequence shown here is derived from an EMBL/GenBank/DDBJ whole genome shotgun (WGS) entry which is preliminary data.</text>
</comment>
<accession>A0A4Z0AZ56</accession>
<dbReference type="RefSeq" id="WP_073637031.1">
    <property type="nucleotide sequence ID" value="NZ_QUZU01000005.1"/>
</dbReference>
<dbReference type="OrthoDB" id="9155675at2"/>
<dbReference type="AlphaFoldDB" id="A0A4Z0AZ56"/>
<dbReference type="EMBL" id="QUZU01000005">
    <property type="protein sequence ID" value="TFY91218.1"/>
    <property type="molecule type" value="Genomic_DNA"/>
</dbReference>
<dbReference type="Proteomes" id="UP000297391">
    <property type="component" value="Unassembled WGS sequence"/>
</dbReference>
<protein>
    <submittedName>
        <fullName evidence="1">Uncharacterized protein</fullName>
    </submittedName>
</protein>
<sequence length="147" mass="16333">MLRSAVFQLAGAFRSAVETMVQTGNVPMHIQGFPRGCCGIISELMGDYLNTVGGGEFFYVCGMKDGASHAWLEVDGLIVDITGDQFADRPGIYVDKPDAWYGEWEEDIKRLAVHEPSAFFYGEERRFLERVLEHINRNEAAGAGLPK</sequence>
<evidence type="ECO:0000313" key="2">
    <source>
        <dbReference type="Proteomes" id="UP000297391"/>
    </source>
</evidence>
<reference evidence="1 2" key="1">
    <citation type="journal article" date="2019" name="Syst. Appl. Microbiol.">
        <title>New species of pathogenic Pseudomonas isolated from citrus in Tunisia: Proposal of Pseudomonas kairouanensis sp. nov. and Pseudomonas nabeulensis sp. nov.</title>
        <authorList>
            <person name="Oueslati M."/>
            <person name="Mulet M."/>
            <person name="Gomila M."/>
            <person name="Berge O."/>
            <person name="Hajlaoui M.R."/>
            <person name="Lalucat J."/>
            <person name="Sadfi-Zouaoui N."/>
            <person name="Garcia-Valdes E."/>
        </authorList>
    </citation>
    <scope>NUCLEOTIDE SEQUENCE [LARGE SCALE GENOMIC DNA]</scope>
    <source>
        <strain evidence="1 2">KC12</strain>
    </source>
</reference>
<evidence type="ECO:0000313" key="1">
    <source>
        <dbReference type="EMBL" id="TFY91218.1"/>
    </source>
</evidence>
<gene>
    <name evidence="1" type="ORF">DYL59_06995</name>
</gene>
<organism evidence="1 2">
    <name type="scientific">Pseudomonas kairouanensis</name>
    <dbReference type="NCBI Taxonomy" id="2293832"/>
    <lineage>
        <taxon>Bacteria</taxon>
        <taxon>Pseudomonadati</taxon>
        <taxon>Pseudomonadota</taxon>
        <taxon>Gammaproteobacteria</taxon>
        <taxon>Pseudomonadales</taxon>
        <taxon>Pseudomonadaceae</taxon>
        <taxon>Pseudomonas</taxon>
    </lineage>
</organism>